<evidence type="ECO:0000313" key="2">
    <source>
        <dbReference type="EMBL" id="KAF2238986.1"/>
    </source>
</evidence>
<dbReference type="GO" id="GO:0030687">
    <property type="term" value="C:preribosome, large subunit precursor"/>
    <property type="evidence" value="ECO:0007669"/>
    <property type="project" value="TreeGrafter"/>
</dbReference>
<protein>
    <submittedName>
        <fullName evidence="2">Las1-domain-containing protein</fullName>
    </submittedName>
</protein>
<accession>A0A6A6HLI0</accession>
<dbReference type="AlphaFoldDB" id="A0A6A6HLI0"/>
<dbReference type="Proteomes" id="UP000800092">
    <property type="component" value="Unassembled WGS sequence"/>
</dbReference>
<dbReference type="GO" id="GO:0090730">
    <property type="term" value="C:Las1 complex"/>
    <property type="evidence" value="ECO:0007669"/>
    <property type="project" value="InterPro"/>
</dbReference>
<dbReference type="PANTHER" id="PTHR15002">
    <property type="entry name" value="RIBOSOMAL BIOGENESIS PROTEIN LAS1L"/>
    <property type="match status" value="1"/>
</dbReference>
<proteinExistence type="predicted"/>
<dbReference type="GO" id="GO:0000460">
    <property type="term" value="P:maturation of 5.8S rRNA"/>
    <property type="evidence" value="ECO:0007669"/>
    <property type="project" value="TreeGrafter"/>
</dbReference>
<sequence length="471" mass="52795">MRQYTITPWREKSELLDVRRQFYQLQESGITDQRHDAVNLVGAWKIRGNLPHAVESTALLVDAVLHHDISKNSIFSIRAVYSAAFCRFVTGFCDSSSRGINLSMYSVAREIDMPASFVELRHEATHEELPSLGRLERNVKAGLDWLWNFYWKKLDEPHSRPLSRSVTQPDEVDGDMASKDMVYLKARLEDTLKTYLARRKTEIKSGVANPMSMSVKIRQSSDICIQLCRGDKAKLSILCSTLIDHKTIFPSQKQTTSTPIPMTGAFTIWDPLLLDLASKLPHSFLPILLTCLLGHLNLNVTSNSDDDPDSSCEAAHAWILHILTSGAWADVCRRRHDAEELQTLVVRSCLLEPGRWTRKVARGVIEKGEEEMRRIWGPLFNESLPVGVEGESIGGGEVGGMISGVGGRSIEAESMEVEVGIGMEPRIPSLFGTEAELSEEEMKEQGEGEKPKVRGWKKWEGPWKSKPIGTL</sequence>
<keyword evidence="3" id="KW-1185">Reference proteome</keyword>
<name>A0A6A6HLI0_VIRVR</name>
<feature type="region of interest" description="Disordered" evidence="1">
    <location>
        <begin position="436"/>
        <end position="471"/>
    </location>
</feature>
<dbReference type="OrthoDB" id="10263222at2759"/>
<dbReference type="InterPro" id="IPR007174">
    <property type="entry name" value="Las1"/>
</dbReference>
<dbReference type="PANTHER" id="PTHR15002:SF0">
    <property type="entry name" value="RIBOSOMAL BIOGENESIS PROTEIN LAS1L"/>
    <property type="match status" value="1"/>
</dbReference>
<gene>
    <name evidence="2" type="ORF">EV356DRAFT_226217</name>
</gene>
<reference evidence="2" key="1">
    <citation type="journal article" date="2020" name="Stud. Mycol.">
        <title>101 Dothideomycetes genomes: a test case for predicting lifestyles and emergence of pathogens.</title>
        <authorList>
            <person name="Haridas S."/>
            <person name="Albert R."/>
            <person name="Binder M."/>
            <person name="Bloem J."/>
            <person name="Labutti K."/>
            <person name="Salamov A."/>
            <person name="Andreopoulos B."/>
            <person name="Baker S."/>
            <person name="Barry K."/>
            <person name="Bills G."/>
            <person name="Bluhm B."/>
            <person name="Cannon C."/>
            <person name="Castanera R."/>
            <person name="Culley D."/>
            <person name="Daum C."/>
            <person name="Ezra D."/>
            <person name="Gonzalez J."/>
            <person name="Henrissat B."/>
            <person name="Kuo A."/>
            <person name="Liang C."/>
            <person name="Lipzen A."/>
            <person name="Lutzoni F."/>
            <person name="Magnuson J."/>
            <person name="Mondo S."/>
            <person name="Nolan M."/>
            <person name="Ohm R."/>
            <person name="Pangilinan J."/>
            <person name="Park H.-J."/>
            <person name="Ramirez L."/>
            <person name="Alfaro M."/>
            <person name="Sun H."/>
            <person name="Tritt A."/>
            <person name="Yoshinaga Y."/>
            <person name="Zwiers L.-H."/>
            <person name="Turgeon B."/>
            <person name="Goodwin S."/>
            <person name="Spatafora J."/>
            <person name="Crous P."/>
            <person name="Grigoriev I."/>
        </authorList>
    </citation>
    <scope>NUCLEOTIDE SEQUENCE</scope>
    <source>
        <strain evidence="2">Tuck. ex Michener</strain>
    </source>
</reference>
<dbReference type="Pfam" id="PF04031">
    <property type="entry name" value="Las1"/>
    <property type="match status" value="1"/>
</dbReference>
<organism evidence="2 3">
    <name type="scientific">Viridothelium virens</name>
    <name type="common">Speckled blister lichen</name>
    <name type="synonym">Trypethelium virens</name>
    <dbReference type="NCBI Taxonomy" id="1048519"/>
    <lineage>
        <taxon>Eukaryota</taxon>
        <taxon>Fungi</taxon>
        <taxon>Dikarya</taxon>
        <taxon>Ascomycota</taxon>
        <taxon>Pezizomycotina</taxon>
        <taxon>Dothideomycetes</taxon>
        <taxon>Dothideomycetes incertae sedis</taxon>
        <taxon>Trypetheliales</taxon>
        <taxon>Trypetheliaceae</taxon>
        <taxon>Viridothelium</taxon>
    </lineage>
</organism>
<evidence type="ECO:0000313" key="3">
    <source>
        <dbReference type="Proteomes" id="UP000800092"/>
    </source>
</evidence>
<dbReference type="EMBL" id="ML991774">
    <property type="protein sequence ID" value="KAF2238986.1"/>
    <property type="molecule type" value="Genomic_DNA"/>
</dbReference>
<feature type="compositionally biased region" description="Basic and acidic residues" evidence="1">
    <location>
        <begin position="443"/>
        <end position="463"/>
    </location>
</feature>
<evidence type="ECO:0000256" key="1">
    <source>
        <dbReference type="SAM" id="MobiDB-lite"/>
    </source>
</evidence>
<dbReference type="GO" id="GO:0004519">
    <property type="term" value="F:endonuclease activity"/>
    <property type="evidence" value="ECO:0007669"/>
    <property type="project" value="InterPro"/>
</dbReference>
<dbReference type="GO" id="GO:0000470">
    <property type="term" value="P:maturation of LSU-rRNA"/>
    <property type="evidence" value="ECO:0007669"/>
    <property type="project" value="TreeGrafter"/>
</dbReference>